<evidence type="ECO:0000256" key="7">
    <source>
        <dbReference type="ARBA" id="ARBA00023098"/>
    </source>
</evidence>
<evidence type="ECO:0000256" key="8">
    <source>
        <dbReference type="ARBA" id="ARBA00023136"/>
    </source>
</evidence>
<evidence type="ECO:0000256" key="3">
    <source>
        <dbReference type="ARBA" id="ARBA00022516"/>
    </source>
</evidence>
<feature type="transmembrane region" description="Helical" evidence="12">
    <location>
        <begin position="77"/>
        <end position="95"/>
    </location>
</feature>
<keyword evidence="6 12" id="KW-1133">Transmembrane helix</keyword>
<dbReference type="EMBL" id="JAYJJR010000008">
    <property type="protein sequence ID" value="MEB3022100.1"/>
    <property type="molecule type" value="Genomic_DNA"/>
</dbReference>
<feature type="transmembrane region" description="Helical" evidence="12">
    <location>
        <begin position="38"/>
        <end position="56"/>
    </location>
</feature>
<keyword evidence="8 12" id="KW-0472">Membrane</keyword>
<evidence type="ECO:0000313" key="14">
    <source>
        <dbReference type="Proteomes" id="UP001299596"/>
    </source>
</evidence>
<feature type="transmembrane region" description="Helical" evidence="12">
    <location>
        <begin position="167"/>
        <end position="185"/>
    </location>
</feature>
<organism evidence="13 14">
    <name type="scientific">[Mycobacterium] crassicus</name>
    <dbReference type="NCBI Taxonomy" id="2872309"/>
    <lineage>
        <taxon>Bacteria</taxon>
        <taxon>Bacillati</taxon>
        <taxon>Actinomycetota</taxon>
        <taxon>Actinomycetes</taxon>
        <taxon>Mycobacteriales</taxon>
        <taxon>Mycobacteriaceae</taxon>
        <taxon>Mycolicibacter</taxon>
    </lineage>
</organism>
<feature type="transmembrane region" description="Helical" evidence="12">
    <location>
        <begin position="12"/>
        <end position="32"/>
    </location>
</feature>
<name>A0ABU5XII7_9MYCO</name>
<evidence type="ECO:0000313" key="13">
    <source>
        <dbReference type="EMBL" id="MEB3022100.1"/>
    </source>
</evidence>
<evidence type="ECO:0000256" key="11">
    <source>
        <dbReference type="RuleBase" id="RU003750"/>
    </source>
</evidence>
<evidence type="ECO:0000256" key="1">
    <source>
        <dbReference type="ARBA" id="ARBA00004141"/>
    </source>
</evidence>
<gene>
    <name evidence="13" type="ORF">K6T79_13705</name>
</gene>
<sequence length="282" mass="30339">MSVQPRTRRAVVLHMVPTAMTVLAICAGLTSFKVALDGRPGIAVVLLAVAAVLDGLDGRVARMLDAASEAGKRIDSLADAVNFGVAPALVVYVSLLSDVPAGWVVALLYAACIALRLARFNALLDDGSLPAYSREFFVGMPAPAGAGMAILPLVAKVQFGDGWWVNEWFLTGWLVGCSALVVSHLPMRKLPAVTMRPSLVAVVSALLVVAVVAAVRYPYIVIMVVNVAYLCHIPFSVRSHRWLAANPEAWGDKPGGWRRTRHARPHRRSWARLRLHRPGGTT</sequence>
<keyword evidence="10" id="KW-1208">Phospholipid metabolism</keyword>
<evidence type="ECO:0000256" key="5">
    <source>
        <dbReference type="ARBA" id="ARBA00022692"/>
    </source>
</evidence>
<comment type="similarity">
    <text evidence="2 11">Belongs to the CDP-alcohol phosphatidyltransferase class-I family.</text>
</comment>
<dbReference type="PROSITE" id="PS00379">
    <property type="entry name" value="CDP_ALCOHOL_P_TRANSF"/>
    <property type="match status" value="1"/>
</dbReference>
<evidence type="ECO:0000256" key="12">
    <source>
        <dbReference type="SAM" id="Phobius"/>
    </source>
</evidence>
<evidence type="ECO:0000256" key="10">
    <source>
        <dbReference type="ARBA" id="ARBA00023264"/>
    </source>
</evidence>
<dbReference type="Pfam" id="PF01066">
    <property type="entry name" value="CDP-OH_P_transf"/>
    <property type="match status" value="1"/>
</dbReference>
<feature type="transmembrane region" description="Helical" evidence="12">
    <location>
        <begin position="136"/>
        <end position="155"/>
    </location>
</feature>
<dbReference type="InterPro" id="IPR050324">
    <property type="entry name" value="CDP-alcohol_PTase-I"/>
</dbReference>
<dbReference type="InterPro" id="IPR000462">
    <property type="entry name" value="CDP-OH_P_trans"/>
</dbReference>
<keyword evidence="5 12" id="KW-0812">Transmembrane</keyword>
<keyword evidence="9" id="KW-0594">Phospholipid biosynthesis</keyword>
<keyword evidence="7" id="KW-0443">Lipid metabolism</keyword>
<evidence type="ECO:0000256" key="9">
    <source>
        <dbReference type="ARBA" id="ARBA00023209"/>
    </source>
</evidence>
<feature type="transmembrane region" description="Helical" evidence="12">
    <location>
        <begin position="101"/>
        <end position="124"/>
    </location>
</feature>
<protein>
    <submittedName>
        <fullName evidence="13">Phosphatidylcholine/phosphatidylserine synthase</fullName>
    </submittedName>
</protein>
<accession>A0ABU5XII7</accession>
<evidence type="ECO:0000256" key="4">
    <source>
        <dbReference type="ARBA" id="ARBA00022679"/>
    </source>
</evidence>
<keyword evidence="3" id="KW-0444">Lipid biosynthesis</keyword>
<dbReference type="Gene3D" id="1.20.120.1760">
    <property type="match status" value="1"/>
</dbReference>
<proteinExistence type="inferred from homology"/>
<comment type="subcellular location">
    <subcellularLocation>
        <location evidence="1">Membrane</location>
        <topology evidence="1">Multi-pass membrane protein</topology>
    </subcellularLocation>
</comment>
<feature type="transmembrane region" description="Helical" evidence="12">
    <location>
        <begin position="197"/>
        <end position="214"/>
    </location>
</feature>
<dbReference type="PANTHER" id="PTHR14269">
    <property type="entry name" value="CDP-DIACYLGLYCEROL--GLYCEROL-3-PHOSPHATE 3-PHOSPHATIDYLTRANSFERASE-RELATED"/>
    <property type="match status" value="1"/>
</dbReference>
<keyword evidence="4 11" id="KW-0808">Transferase</keyword>
<evidence type="ECO:0000256" key="2">
    <source>
        <dbReference type="ARBA" id="ARBA00010441"/>
    </source>
</evidence>
<dbReference type="Proteomes" id="UP001299596">
    <property type="component" value="Unassembled WGS sequence"/>
</dbReference>
<dbReference type="PANTHER" id="PTHR14269:SF61">
    <property type="entry name" value="CDP-DIACYLGLYCEROL--SERINE O-PHOSPHATIDYLTRANSFERASE"/>
    <property type="match status" value="1"/>
</dbReference>
<evidence type="ECO:0000256" key="6">
    <source>
        <dbReference type="ARBA" id="ARBA00022989"/>
    </source>
</evidence>
<dbReference type="InterPro" id="IPR043130">
    <property type="entry name" value="CDP-OH_PTrfase_TM_dom"/>
</dbReference>
<dbReference type="InterPro" id="IPR048254">
    <property type="entry name" value="CDP_ALCOHOL_P_TRANSF_CS"/>
</dbReference>
<reference evidence="13 14" key="1">
    <citation type="submission" date="2023-12" db="EMBL/GenBank/DDBJ databases">
        <title>Description of new species of Mycobacterium terrae complex isolated from sewage at the Sao Paulo Zoological Park Foundation in Brazil.</title>
        <authorList>
            <person name="Romagnoli C.L."/>
            <person name="Conceicao E.C."/>
            <person name="Machado E."/>
            <person name="Barreto L.B.P.F."/>
            <person name="Sharma A."/>
            <person name="Silva N.M."/>
            <person name="Marques L.E."/>
            <person name="Juliana M.A."/>
            <person name="Lourenco M.C.S."/>
            <person name="Digiampietri L.A."/>
            <person name="Suffys P.N."/>
            <person name="Viana-Niero C."/>
        </authorList>
    </citation>
    <scope>NUCLEOTIDE SEQUENCE [LARGE SCALE GENOMIC DNA]</scope>
    <source>
        <strain evidence="13 14">MYC098</strain>
    </source>
</reference>
<dbReference type="RefSeq" id="WP_225405318.1">
    <property type="nucleotide sequence ID" value="NZ_JAYJJR010000008.1"/>
</dbReference>
<keyword evidence="14" id="KW-1185">Reference proteome</keyword>
<comment type="caution">
    <text evidence="13">The sequence shown here is derived from an EMBL/GenBank/DDBJ whole genome shotgun (WGS) entry which is preliminary data.</text>
</comment>